<dbReference type="Gene3D" id="2.30.30.830">
    <property type="match status" value="1"/>
</dbReference>
<evidence type="ECO:0000313" key="1">
    <source>
        <dbReference type="EMBL" id="KQB54737.1"/>
    </source>
</evidence>
<dbReference type="PROSITE" id="PS51257">
    <property type="entry name" value="PROKAR_LIPOPROTEIN"/>
    <property type="match status" value="1"/>
</dbReference>
<dbReference type="Proteomes" id="UP000050342">
    <property type="component" value="Unassembled WGS sequence"/>
</dbReference>
<keyword evidence="2" id="KW-1185">Reference proteome</keyword>
<dbReference type="InterPro" id="IPR007446">
    <property type="entry name" value="PilP"/>
</dbReference>
<comment type="caution">
    <text evidence="1">The sequence shown here is derived from an EMBL/GenBank/DDBJ whole genome shotgun (WGS) entry which is preliminary data.</text>
</comment>
<reference evidence="1 2" key="1">
    <citation type="submission" date="2015-10" db="EMBL/GenBank/DDBJ databases">
        <title>Pseudomonas helleri sp. nov. and Pseudomonas weihenstephanensis sp. nov., isolated from raw cows milk.</title>
        <authorList>
            <person name="Von Neubeck M."/>
            <person name="Huptas C."/>
            <person name="Wenning M."/>
            <person name="Scherer S."/>
        </authorList>
    </citation>
    <scope>NUCLEOTIDE SEQUENCE [LARGE SCALE GENOMIC DNA]</scope>
    <source>
        <strain evidence="1 2">BSTT44</strain>
    </source>
</reference>
<dbReference type="Pfam" id="PF04351">
    <property type="entry name" value="PilP"/>
    <property type="match status" value="1"/>
</dbReference>
<dbReference type="RefSeq" id="WP_055101869.1">
    <property type="nucleotide sequence ID" value="NZ_LLWH01000053.1"/>
</dbReference>
<organism evidence="1 2">
    <name type="scientific">Pseudomonas endophytica</name>
    <dbReference type="NCBI Taxonomy" id="1563157"/>
    <lineage>
        <taxon>Bacteria</taxon>
        <taxon>Pseudomonadati</taxon>
        <taxon>Pseudomonadota</taxon>
        <taxon>Gammaproteobacteria</taxon>
        <taxon>Pseudomonadales</taxon>
        <taxon>Pseudomonadaceae</taxon>
        <taxon>Pseudomonas</taxon>
    </lineage>
</organism>
<dbReference type="PIRSF" id="PIRSF016481">
    <property type="entry name" value="Pilus_assembly_PilP"/>
    <property type="match status" value="1"/>
</dbReference>
<evidence type="ECO:0000313" key="2">
    <source>
        <dbReference type="Proteomes" id="UP000050342"/>
    </source>
</evidence>
<protein>
    <submittedName>
        <fullName evidence="1">Pilus assembly protein PilP</fullName>
    </submittedName>
</protein>
<dbReference type="OrthoDB" id="5296580at2"/>
<name>A0A0Q0YYH5_9PSED</name>
<dbReference type="AlphaFoldDB" id="A0A0Q0YYH5"/>
<accession>A0A0Q0YYH5</accession>
<proteinExistence type="predicted"/>
<gene>
    <name evidence="1" type="ORF">AQS70_20920</name>
</gene>
<dbReference type="STRING" id="1563157.AQS70_20920"/>
<sequence>MSVGFRFFSVGLLASLMGCDSAQKTAQLQASLNVTPTRPLAAMTPIPRVEPPRTVTYGAAALRSPFQALLEDGAGSWQVSLLEADELDNDRPRQYLEELELEQFEMVGTFSNELGTSALLRANAKVYRLNVGDYLGRQNGQIVSINTAHVEVFEVISDGQGGWLERSLSLSLKQQS</sequence>
<dbReference type="EMBL" id="LLWH01000053">
    <property type="protein sequence ID" value="KQB54737.1"/>
    <property type="molecule type" value="Genomic_DNA"/>
</dbReference>